<dbReference type="STRING" id="283786.SAMN04487990_12218"/>
<dbReference type="NCBIfam" id="TIGR04183">
    <property type="entry name" value="Por_Secre_tail"/>
    <property type="match status" value="1"/>
</dbReference>
<name>A0A1H4CVW2_BIZPA</name>
<reference evidence="4" key="1">
    <citation type="submission" date="2016-10" db="EMBL/GenBank/DDBJ databases">
        <authorList>
            <person name="Varghese N."/>
            <person name="Submissions S."/>
        </authorList>
    </citation>
    <scope>NUCLEOTIDE SEQUENCE [LARGE SCALE GENOMIC DNA]</scope>
    <source>
        <strain evidence="4">DSM 23842</strain>
    </source>
</reference>
<dbReference type="Gene3D" id="2.60.120.200">
    <property type="match status" value="1"/>
</dbReference>
<evidence type="ECO:0000313" key="4">
    <source>
        <dbReference type="Proteomes" id="UP000198846"/>
    </source>
</evidence>
<dbReference type="RefSeq" id="WP_092136335.1">
    <property type="nucleotide sequence ID" value="NZ_FNQK01000022.1"/>
</dbReference>
<sequence>MKKITLLFLSAFAYSFMSYAQNDCASAQAITAGITTVATIDGTAPTLVCDNEPVSTAGEWFSYTSTLDGVVTVSTDLAANTGGDTNINVYSGPCGTLVCEGANDDVDLNGGNYLSEVTFQVTNGTTYYIVFDDRWDAAGFDFEITETAVACNYADPFAETFDDNNSFLVCYEKEDVDGDGISWISQQDLDLDGDGTPETFATNGNSATGTKNDWLVSPAFTLDAGTPYEVVSRFNTTGGSGSLEAFIIDGPSSTATQVATLFSNANIPDVIAFADLETQAYEEIHQFTPSSTGDYHIAYRSFGAGATGFILLFDSNITSTLSTDKFTSNGFSYFYNKNTDVLKLNSAIDAGFTSIQINNILGQETLNQPLSKKTEYIDMSGFQDGVYLVKVFIDGKAKVLKIIKN</sequence>
<protein>
    <submittedName>
        <fullName evidence="3">Por secretion system C-terminal sorting domain-containing protein</fullName>
    </submittedName>
</protein>
<dbReference type="Proteomes" id="UP000198846">
    <property type="component" value="Unassembled WGS sequence"/>
</dbReference>
<evidence type="ECO:0000313" key="3">
    <source>
        <dbReference type="EMBL" id="SEA64242.1"/>
    </source>
</evidence>
<dbReference type="AlphaFoldDB" id="A0A1H4CVW2"/>
<keyword evidence="4" id="KW-1185">Reference proteome</keyword>
<organism evidence="3 4">
    <name type="scientific">Bizionia paragorgiae</name>
    <dbReference type="NCBI Taxonomy" id="283786"/>
    <lineage>
        <taxon>Bacteria</taxon>
        <taxon>Pseudomonadati</taxon>
        <taxon>Bacteroidota</taxon>
        <taxon>Flavobacteriia</taxon>
        <taxon>Flavobacteriales</taxon>
        <taxon>Flavobacteriaceae</taxon>
        <taxon>Bizionia</taxon>
    </lineage>
</organism>
<accession>A0A1H4CVW2</accession>
<feature type="chain" id="PRO_5011598723" evidence="2">
    <location>
        <begin position="21"/>
        <end position="405"/>
    </location>
</feature>
<proteinExistence type="predicted"/>
<feature type="signal peptide" evidence="2">
    <location>
        <begin position="1"/>
        <end position="20"/>
    </location>
</feature>
<evidence type="ECO:0000256" key="1">
    <source>
        <dbReference type="ARBA" id="ARBA00022729"/>
    </source>
</evidence>
<dbReference type="EMBL" id="FNQK01000022">
    <property type="protein sequence ID" value="SEA64242.1"/>
    <property type="molecule type" value="Genomic_DNA"/>
</dbReference>
<dbReference type="InterPro" id="IPR026444">
    <property type="entry name" value="Secre_tail"/>
</dbReference>
<keyword evidence="1 2" id="KW-0732">Signal</keyword>
<gene>
    <name evidence="3" type="ORF">SAMN04487990_12218</name>
</gene>
<evidence type="ECO:0000256" key="2">
    <source>
        <dbReference type="SAM" id="SignalP"/>
    </source>
</evidence>
<dbReference type="OrthoDB" id="1401747at2"/>